<protein>
    <recommendedName>
        <fullName evidence="3">DUF3887 domain-containing protein</fullName>
    </recommendedName>
</protein>
<name>A0AA49GMA2_9BACT</name>
<evidence type="ECO:0000256" key="1">
    <source>
        <dbReference type="SAM" id="SignalP"/>
    </source>
</evidence>
<keyword evidence="1" id="KW-0732">Signal</keyword>
<dbReference type="EMBL" id="CP120682">
    <property type="protein sequence ID" value="WKN37417.1"/>
    <property type="molecule type" value="Genomic_DNA"/>
</dbReference>
<feature type="signal peptide" evidence="1">
    <location>
        <begin position="1"/>
        <end position="19"/>
    </location>
</feature>
<gene>
    <name evidence="2" type="ORF">K4G66_01675</name>
</gene>
<reference evidence="2" key="2">
    <citation type="journal article" date="2024" name="Antonie Van Leeuwenhoek">
        <title>Roseihalotalea indica gen. nov., sp. nov., a halophilic Bacteroidetes from mesopelagic Southwest Indian Ocean with higher carbohydrate metabolic potential.</title>
        <authorList>
            <person name="Chen B."/>
            <person name="Zhang M."/>
            <person name="Lin D."/>
            <person name="Ye J."/>
            <person name="Tang K."/>
        </authorList>
    </citation>
    <scope>NUCLEOTIDE SEQUENCE</scope>
    <source>
        <strain evidence="2">TK19036</strain>
    </source>
</reference>
<feature type="chain" id="PRO_5041371922" description="DUF3887 domain-containing protein" evidence="1">
    <location>
        <begin position="20"/>
        <end position="125"/>
    </location>
</feature>
<organism evidence="2">
    <name type="scientific">Roseihalotalea indica</name>
    <dbReference type="NCBI Taxonomy" id="2867963"/>
    <lineage>
        <taxon>Bacteria</taxon>
        <taxon>Pseudomonadati</taxon>
        <taxon>Bacteroidota</taxon>
        <taxon>Cytophagia</taxon>
        <taxon>Cytophagales</taxon>
        <taxon>Catalimonadaceae</taxon>
        <taxon>Roseihalotalea</taxon>
    </lineage>
</organism>
<evidence type="ECO:0008006" key="3">
    <source>
        <dbReference type="Google" id="ProtNLM"/>
    </source>
</evidence>
<reference evidence="2" key="1">
    <citation type="journal article" date="2023" name="Comput. Struct. Biotechnol. J.">
        <title>Discovery of a novel marine Bacteroidetes with a rich repertoire of carbohydrate-active enzymes.</title>
        <authorList>
            <person name="Chen B."/>
            <person name="Liu G."/>
            <person name="Chen Q."/>
            <person name="Wang H."/>
            <person name="Liu L."/>
            <person name="Tang K."/>
        </authorList>
    </citation>
    <scope>NUCLEOTIDE SEQUENCE</scope>
    <source>
        <strain evidence="2">TK19036</strain>
    </source>
</reference>
<sequence length="125" mass="14219">MKALLIIFSMMAFVTVSQAQQWAYETSAPYVREQLTEEDPTEGKIPLGHEEVPSAIMEAFQSGPYQHMTIVQAFRLQGQALNDVIIGDESQQPFSLYELRLFYDGKSFCLYFTPEGHLYEGEQAV</sequence>
<evidence type="ECO:0000313" key="2">
    <source>
        <dbReference type="EMBL" id="WKN37417.1"/>
    </source>
</evidence>
<proteinExistence type="predicted"/>
<dbReference type="AlphaFoldDB" id="A0AA49GMA2"/>
<accession>A0AA49GMA2</accession>